<name>A0A518VCK1_BRELA</name>
<organism evidence="1 2">
    <name type="scientific">Brevibacillus laterosporus</name>
    <name type="common">Bacillus laterosporus</name>
    <dbReference type="NCBI Taxonomy" id="1465"/>
    <lineage>
        <taxon>Bacteria</taxon>
        <taxon>Bacillati</taxon>
        <taxon>Bacillota</taxon>
        <taxon>Bacilli</taxon>
        <taxon>Bacillales</taxon>
        <taxon>Paenibacillaceae</taxon>
        <taxon>Brevibacillus</taxon>
    </lineage>
</organism>
<evidence type="ECO:0000313" key="1">
    <source>
        <dbReference type="EMBL" id="QDX94726.1"/>
    </source>
</evidence>
<dbReference type="Proteomes" id="UP000319432">
    <property type="component" value="Chromosome"/>
</dbReference>
<dbReference type="AlphaFoldDB" id="A0A518VCK1"/>
<proteinExistence type="predicted"/>
<protein>
    <submittedName>
        <fullName evidence="1">Uncharacterized protein</fullName>
    </submittedName>
</protein>
<dbReference type="EMBL" id="CP033464">
    <property type="protein sequence ID" value="QDX94726.1"/>
    <property type="molecule type" value="Genomic_DNA"/>
</dbReference>
<reference evidence="1 2" key="1">
    <citation type="submission" date="2018-11" db="EMBL/GenBank/DDBJ databases">
        <title>Phylogenetic determinants of toxin gene distribution in genomes of Brevibacillus laterosporus.</title>
        <authorList>
            <person name="Glare T.R."/>
            <person name="Durrant A."/>
            <person name="Berry C."/>
            <person name="Palma L."/>
            <person name="Ormskirk M."/>
            <person name="Cox M.O."/>
        </authorList>
    </citation>
    <scope>NUCLEOTIDE SEQUENCE [LARGE SCALE GENOMIC DNA]</scope>
    <source>
        <strain evidence="1 2">1821L</strain>
    </source>
</reference>
<evidence type="ECO:0000313" key="2">
    <source>
        <dbReference type="Proteomes" id="UP000319432"/>
    </source>
</evidence>
<keyword evidence="2" id="KW-1185">Reference proteome</keyword>
<gene>
    <name evidence="1" type="ORF">EEL30_22045</name>
</gene>
<sequence length="205" mass="24182">MIKQQFEKVVNEVISGERYTLFGFNEFGFPNAQHVVIKEAEVKKYAQYDYALYITFKPKGKRTWYQTVFTPRKTLVIWKGWQNVADEMYATDKIAGIVTQTSYSCFDEKYLYQGLNSVSEEPLVILNEDYYKSIEDFEFIYQVADAKGRRFYNDISDLKKEYEETGILQKTNVRKELRGQPTFKNLLGPMWNGMEGNKHIIRYEG</sequence>
<accession>A0A518VCK1</accession>
<dbReference type="OrthoDB" id="2618460at2"/>